<dbReference type="Proteomes" id="UP001559623">
    <property type="component" value="Unassembled WGS sequence"/>
</dbReference>
<comment type="subcellular location">
    <subcellularLocation>
        <location evidence="1">Cell membrane</location>
        <topology evidence="1">Multi-pass membrane protein</topology>
    </subcellularLocation>
</comment>
<feature type="transmembrane region" description="Helical" evidence="6">
    <location>
        <begin position="240"/>
        <end position="257"/>
    </location>
</feature>
<dbReference type="CDD" id="cd06579">
    <property type="entry name" value="TM_PBP1_transp_AraH_like"/>
    <property type="match status" value="1"/>
</dbReference>
<reference evidence="7 8" key="1">
    <citation type="submission" date="2023-04" db="EMBL/GenBank/DDBJ databases">
        <title>Genome Sequence of Selenomonas sputigena ATCC 33150.</title>
        <authorList>
            <person name="Miller D.P."/>
            <person name="Anvari S."/>
            <person name="Polson S.W."/>
            <person name="Macdonald M."/>
            <person name="Mcdowell J.V."/>
        </authorList>
    </citation>
    <scope>NUCLEOTIDE SEQUENCE [LARGE SCALE GENOMIC DNA]</scope>
    <source>
        <strain evidence="7 8">ATCC 33150</strain>
    </source>
</reference>
<feature type="transmembrane region" description="Helical" evidence="6">
    <location>
        <begin position="158"/>
        <end position="179"/>
    </location>
</feature>
<evidence type="ECO:0000256" key="4">
    <source>
        <dbReference type="ARBA" id="ARBA00022989"/>
    </source>
</evidence>
<keyword evidence="4 6" id="KW-1133">Transmembrane helix</keyword>
<feature type="transmembrane region" description="Helical" evidence="6">
    <location>
        <begin position="289"/>
        <end position="309"/>
    </location>
</feature>
<feature type="transmembrane region" description="Helical" evidence="6">
    <location>
        <begin position="81"/>
        <end position="107"/>
    </location>
</feature>
<keyword evidence="3 6" id="KW-0812">Transmembrane</keyword>
<feature type="transmembrane region" description="Helical" evidence="6">
    <location>
        <begin position="6"/>
        <end position="29"/>
    </location>
</feature>
<dbReference type="InterPro" id="IPR001851">
    <property type="entry name" value="ABC_transp_permease"/>
</dbReference>
<name>A0ABV3X806_9FIRM</name>
<keyword evidence="5 6" id="KW-0472">Membrane</keyword>
<feature type="transmembrane region" description="Helical" evidence="6">
    <location>
        <begin position="119"/>
        <end position="138"/>
    </location>
</feature>
<feature type="transmembrane region" description="Helical" evidence="6">
    <location>
        <begin position="210"/>
        <end position="228"/>
    </location>
</feature>
<feature type="transmembrane region" description="Helical" evidence="6">
    <location>
        <begin position="41"/>
        <end position="61"/>
    </location>
</feature>
<keyword evidence="2" id="KW-1003">Cell membrane</keyword>
<feature type="transmembrane region" description="Helical" evidence="6">
    <location>
        <begin position="264"/>
        <end position="283"/>
    </location>
</feature>
<dbReference type="PANTHER" id="PTHR32196">
    <property type="entry name" value="ABC TRANSPORTER PERMEASE PROTEIN YPHD-RELATED-RELATED"/>
    <property type="match status" value="1"/>
</dbReference>
<comment type="caution">
    <text evidence="7">The sequence shown here is derived from an EMBL/GenBank/DDBJ whole genome shotgun (WGS) entry which is preliminary data.</text>
</comment>
<evidence type="ECO:0000256" key="3">
    <source>
        <dbReference type="ARBA" id="ARBA00022692"/>
    </source>
</evidence>
<organism evidence="7 8">
    <name type="scientific">Selenomonas sputigena</name>
    <dbReference type="NCBI Taxonomy" id="69823"/>
    <lineage>
        <taxon>Bacteria</taxon>
        <taxon>Bacillati</taxon>
        <taxon>Bacillota</taxon>
        <taxon>Negativicutes</taxon>
        <taxon>Selenomonadales</taxon>
        <taxon>Selenomonadaceae</taxon>
        <taxon>Selenomonas</taxon>
    </lineage>
</organism>
<evidence type="ECO:0000313" key="7">
    <source>
        <dbReference type="EMBL" id="MEX5286331.1"/>
    </source>
</evidence>
<dbReference type="Pfam" id="PF02653">
    <property type="entry name" value="BPD_transp_2"/>
    <property type="match status" value="1"/>
</dbReference>
<proteinExistence type="predicted"/>
<evidence type="ECO:0000256" key="5">
    <source>
        <dbReference type="ARBA" id="ARBA00023136"/>
    </source>
</evidence>
<gene>
    <name evidence="7" type="ORF">QCO44_11995</name>
</gene>
<accession>A0ABV3X806</accession>
<protein>
    <submittedName>
        <fullName evidence="7">ABC transporter permease</fullName>
    </submittedName>
</protein>
<sequence>MKRNNVVSWLLNYGIILILLLLIAGFSVATTNFMKVSTMFTILRQVSIIGIISVGMTYVMLTGGIDLSVGSVAGVSAVTAAILMLNGINIFGACLIVLAIAAIYGIVSGFFITHFNIPALIVTLGVMTSLRGLAYIVTDGMPVFGFNPSFGEFANSSLGPVPYPVLLAALVFVLAFISLEKTAFGRHLYGVGGNEEASRLSGVNVVRVKYMAYAISGFLSGLAGLVLLSRTNSGQPAAGLGYEMDAITAVVLAGVNIMGGEGRIGMVVIGVLIMGVLGTGMIMCNINDYVQQFVKGLVLIGAVAFSAYSKKARMRMMNK</sequence>
<evidence type="ECO:0000256" key="2">
    <source>
        <dbReference type="ARBA" id="ARBA00022475"/>
    </source>
</evidence>
<dbReference type="EMBL" id="JARVLH010000011">
    <property type="protein sequence ID" value="MEX5286331.1"/>
    <property type="molecule type" value="Genomic_DNA"/>
</dbReference>
<keyword evidence="8" id="KW-1185">Reference proteome</keyword>
<evidence type="ECO:0000313" key="8">
    <source>
        <dbReference type="Proteomes" id="UP001559623"/>
    </source>
</evidence>
<dbReference type="RefSeq" id="WP_368848048.1">
    <property type="nucleotide sequence ID" value="NZ_CP194411.1"/>
</dbReference>
<evidence type="ECO:0000256" key="1">
    <source>
        <dbReference type="ARBA" id="ARBA00004651"/>
    </source>
</evidence>
<evidence type="ECO:0000256" key="6">
    <source>
        <dbReference type="SAM" id="Phobius"/>
    </source>
</evidence>